<dbReference type="InterPro" id="IPR012910">
    <property type="entry name" value="Plug_dom"/>
</dbReference>
<evidence type="ECO:0000259" key="8">
    <source>
        <dbReference type="Pfam" id="PF07715"/>
    </source>
</evidence>
<keyword evidence="4" id="KW-0812">Transmembrane</keyword>
<evidence type="ECO:0000256" key="2">
    <source>
        <dbReference type="ARBA" id="ARBA00022448"/>
    </source>
</evidence>
<proteinExistence type="predicted"/>
<dbReference type="InterPro" id="IPR036942">
    <property type="entry name" value="Beta-barrel_TonB_sf"/>
</dbReference>
<dbReference type="RefSeq" id="WP_089407386.1">
    <property type="nucleotide sequence ID" value="NZ_FZOU01000001.1"/>
</dbReference>
<accession>A0A239EUA2</accession>
<protein>
    <submittedName>
        <fullName evidence="9">Outer membrane receptor proteins, mostly Fe transport</fullName>
    </submittedName>
</protein>
<dbReference type="PANTHER" id="PTHR30069:SF29">
    <property type="entry name" value="HEMOGLOBIN AND HEMOGLOBIN-HAPTOGLOBIN-BINDING PROTEIN 1-RELATED"/>
    <property type="match status" value="1"/>
</dbReference>
<dbReference type="InterPro" id="IPR037066">
    <property type="entry name" value="Plug_dom_sf"/>
</dbReference>
<dbReference type="Pfam" id="PF07715">
    <property type="entry name" value="Plug"/>
    <property type="match status" value="1"/>
</dbReference>
<keyword evidence="7" id="KW-0998">Cell outer membrane</keyword>
<dbReference type="OrthoDB" id="100029at2"/>
<evidence type="ECO:0000256" key="6">
    <source>
        <dbReference type="ARBA" id="ARBA00023136"/>
    </source>
</evidence>
<keyword evidence="6" id="KW-0472">Membrane</keyword>
<dbReference type="Proteomes" id="UP000198356">
    <property type="component" value="Unassembled WGS sequence"/>
</dbReference>
<sequence length="894" mass="95838">MRTLALRLSVFIVAMILLASAGLQLPLFAQSGGSNGSIQGTVADPSGGAITGAKVVLRNTISGLNRTVTTGPDGAYQFPNIPFNPYHVTISAPGFSTRDIHVDIRSSVPSIVATTLTIAAAGESVTVEAPSGDLIENSPTLHTDIDRELFTKLPLESQSSSVSSLLTLASPGVAADSNGLFHGLGDHAENAFYVDGQPVTDQQSKVFSNQIPLSAIQSLEVISGAPSAEYGEKTSLVANITTRSGQGALTPRGEIVASYGSFGSSTISGDLAYGPKKFGNFLAADGLQTGRFLDPAEFAVMHDKGNVANLFDRVDFQPTQNDSLHVNGSYTRSWFQNPNAYENENLTDQTGAAIPNTDQRSKIQTVDIAPSITHVVNDHSDISVGLWMRRDGFNYYPSPNPLSDFTPLQQETVSQTRSLLNTGVRSDFNWVHGVNNVKIGGTYQQTLLNEKFGLGIVDPGLNNPCTTAVSPSVNNPAQCVAAGSTPNPDFQAFLGCYDLTRSPSLADLCNPASVATNYIFTGHTDVKLLSFYGQDSITKGNFSVNLGLRGDFYNGLSVSRQAEPRAGLSYNIKPTSTVLRLSYARSLETPFNENLILSSQGCNSAVIAAIVPCVPASFNPGFRNEFHAGFEQTAGKHLVVTADYIWKYTHNGYDFSILGATPITFPIEWHNSKITGFVLRATVPQTHGFSGFVNMSSVAARFFPPQIGGLGTTEAGGSPFRIDHDEKFNQTTHLQYQRTPNSPFFSFNWRYDSGLVADGVPFAGPNDNGIVDLTGLSPDEQFQAGLVCNGVKATPTKGLPATCLSTQLTSNLVSIPAAGTENDDHNPPRIKPRSLFDLSLGQDNLFHGTKQKFSAQLTVINLTNKYALYNFLSTFSGTHYVTPRALTGEIGYHF</sequence>
<organism evidence="9 10">
    <name type="scientific">Granulicella rosea</name>
    <dbReference type="NCBI Taxonomy" id="474952"/>
    <lineage>
        <taxon>Bacteria</taxon>
        <taxon>Pseudomonadati</taxon>
        <taxon>Acidobacteriota</taxon>
        <taxon>Terriglobia</taxon>
        <taxon>Terriglobales</taxon>
        <taxon>Acidobacteriaceae</taxon>
        <taxon>Granulicella</taxon>
    </lineage>
</organism>
<dbReference type="InterPro" id="IPR008969">
    <property type="entry name" value="CarboxyPept-like_regulatory"/>
</dbReference>
<evidence type="ECO:0000256" key="7">
    <source>
        <dbReference type="ARBA" id="ARBA00023237"/>
    </source>
</evidence>
<keyword evidence="5" id="KW-0732">Signal</keyword>
<dbReference type="EMBL" id="FZOU01000001">
    <property type="protein sequence ID" value="SNS48177.1"/>
    <property type="molecule type" value="Genomic_DNA"/>
</dbReference>
<name>A0A239EUA2_9BACT</name>
<dbReference type="Gene3D" id="2.170.130.10">
    <property type="entry name" value="TonB-dependent receptor, plug domain"/>
    <property type="match status" value="1"/>
</dbReference>
<gene>
    <name evidence="9" type="ORF">SAMN05421770_1011161</name>
</gene>
<dbReference type="Gene3D" id="2.40.170.20">
    <property type="entry name" value="TonB-dependent receptor, beta-barrel domain"/>
    <property type="match status" value="1"/>
</dbReference>
<dbReference type="Gene3D" id="2.60.40.1120">
    <property type="entry name" value="Carboxypeptidase-like, regulatory domain"/>
    <property type="match status" value="1"/>
</dbReference>
<dbReference type="Pfam" id="PF13620">
    <property type="entry name" value="CarboxypepD_reg"/>
    <property type="match status" value="1"/>
</dbReference>
<dbReference type="GO" id="GO:0015344">
    <property type="term" value="F:siderophore uptake transmembrane transporter activity"/>
    <property type="evidence" value="ECO:0007669"/>
    <property type="project" value="TreeGrafter"/>
</dbReference>
<comment type="subcellular location">
    <subcellularLocation>
        <location evidence="1">Cell outer membrane</location>
        <topology evidence="1">Multi-pass membrane protein</topology>
    </subcellularLocation>
</comment>
<dbReference type="SUPFAM" id="SSF49464">
    <property type="entry name" value="Carboxypeptidase regulatory domain-like"/>
    <property type="match status" value="1"/>
</dbReference>
<dbReference type="InterPro" id="IPR039426">
    <property type="entry name" value="TonB-dep_rcpt-like"/>
</dbReference>
<reference evidence="9 10" key="1">
    <citation type="submission" date="2017-06" db="EMBL/GenBank/DDBJ databases">
        <authorList>
            <person name="Kim H.J."/>
            <person name="Triplett B.A."/>
        </authorList>
    </citation>
    <scope>NUCLEOTIDE SEQUENCE [LARGE SCALE GENOMIC DNA]</scope>
    <source>
        <strain evidence="9 10">DSM 18704</strain>
    </source>
</reference>
<keyword evidence="2" id="KW-0813">Transport</keyword>
<dbReference type="GO" id="GO:0009279">
    <property type="term" value="C:cell outer membrane"/>
    <property type="evidence" value="ECO:0007669"/>
    <property type="project" value="UniProtKB-SubCell"/>
</dbReference>
<keyword evidence="10" id="KW-1185">Reference proteome</keyword>
<evidence type="ECO:0000256" key="4">
    <source>
        <dbReference type="ARBA" id="ARBA00022692"/>
    </source>
</evidence>
<feature type="domain" description="TonB-dependent receptor plug" evidence="8">
    <location>
        <begin position="158"/>
        <end position="233"/>
    </location>
</feature>
<evidence type="ECO:0000313" key="10">
    <source>
        <dbReference type="Proteomes" id="UP000198356"/>
    </source>
</evidence>
<dbReference type="SUPFAM" id="SSF56935">
    <property type="entry name" value="Porins"/>
    <property type="match status" value="1"/>
</dbReference>
<dbReference type="AlphaFoldDB" id="A0A239EUA2"/>
<evidence type="ECO:0000256" key="5">
    <source>
        <dbReference type="ARBA" id="ARBA00022729"/>
    </source>
</evidence>
<keyword evidence="9" id="KW-0675">Receptor</keyword>
<evidence type="ECO:0000313" key="9">
    <source>
        <dbReference type="EMBL" id="SNS48177.1"/>
    </source>
</evidence>
<dbReference type="PANTHER" id="PTHR30069">
    <property type="entry name" value="TONB-DEPENDENT OUTER MEMBRANE RECEPTOR"/>
    <property type="match status" value="1"/>
</dbReference>
<keyword evidence="3" id="KW-1134">Transmembrane beta strand</keyword>
<evidence type="ECO:0000256" key="3">
    <source>
        <dbReference type="ARBA" id="ARBA00022452"/>
    </source>
</evidence>
<evidence type="ECO:0000256" key="1">
    <source>
        <dbReference type="ARBA" id="ARBA00004571"/>
    </source>
</evidence>
<dbReference type="GO" id="GO:0044718">
    <property type="term" value="P:siderophore transmembrane transport"/>
    <property type="evidence" value="ECO:0007669"/>
    <property type="project" value="TreeGrafter"/>
</dbReference>